<dbReference type="Gene3D" id="2.70.220.10">
    <property type="entry name" value="Ganglioside GM2 activator"/>
    <property type="match status" value="1"/>
</dbReference>
<dbReference type="CTD" id="41642"/>
<feature type="signal peptide" evidence="2">
    <location>
        <begin position="1"/>
        <end position="20"/>
    </location>
</feature>
<proteinExistence type="predicted"/>
<name>A0A6P8XC17_DROAB</name>
<dbReference type="InterPro" id="IPR010512">
    <property type="entry name" value="DUF1091"/>
</dbReference>
<gene>
    <name evidence="4" type="primary">LOC117574197</name>
</gene>
<keyword evidence="1 2" id="KW-0732">Signal</keyword>
<dbReference type="GeneID" id="117574197"/>
<evidence type="ECO:0000313" key="3">
    <source>
        <dbReference type="Proteomes" id="UP000515160"/>
    </source>
</evidence>
<dbReference type="OrthoDB" id="7911967at2759"/>
<accession>A0A6P8XC17</accession>
<dbReference type="PANTHER" id="PTHR21112:SF10">
    <property type="entry name" value="CHEMOSENSORY PROTEIN A 87A"/>
    <property type="match status" value="1"/>
</dbReference>
<keyword evidence="3" id="KW-1185">Reference proteome</keyword>
<dbReference type="Proteomes" id="UP000515160">
    <property type="component" value="Chromosome 2R"/>
</dbReference>
<protein>
    <submittedName>
        <fullName evidence="4">Uncharacterized protein LOC117574197</fullName>
    </submittedName>
</protein>
<dbReference type="PANTHER" id="PTHR21112">
    <property type="entry name" value="CHEMOSENSORY PROTEIN A 29A-RELATED"/>
    <property type="match status" value="1"/>
</dbReference>
<dbReference type="InterPro" id="IPR036846">
    <property type="entry name" value="GM2-AP_sf"/>
</dbReference>
<evidence type="ECO:0000256" key="1">
    <source>
        <dbReference type="ARBA" id="ARBA00022729"/>
    </source>
</evidence>
<feature type="chain" id="PRO_5028455191" evidence="2">
    <location>
        <begin position="21"/>
        <end position="177"/>
    </location>
</feature>
<reference evidence="4" key="1">
    <citation type="submission" date="2025-08" db="UniProtKB">
        <authorList>
            <consortium name="RefSeq"/>
        </authorList>
    </citation>
    <scope>IDENTIFICATION</scope>
    <source>
        <strain evidence="4">15112-1751.03</strain>
        <tissue evidence="4">Whole Adult</tissue>
    </source>
</reference>
<evidence type="ECO:0000313" key="4">
    <source>
        <dbReference type="RefSeq" id="XP_034113791.1"/>
    </source>
</evidence>
<dbReference type="RefSeq" id="XP_034113791.1">
    <property type="nucleotide sequence ID" value="XM_034257900.2"/>
</dbReference>
<evidence type="ECO:0000256" key="2">
    <source>
        <dbReference type="SAM" id="SignalP"/>
    </source>
</evidence>
<sequence>MACALYCLALLLLTVILVAAEEDAKITLLKFEKVMEDDVDFESHVEMIKQDDGTAIINGEFKQHVSLDNDWKINITLYHAHKPDEEYKKSPERLHTGVCEFMSTFYKKFFYEKLKDYSNAPHPDTCPLPPEHYHLKDYPYETPKIKKMMRNGYYRMFGRLQKEDHVKIEYLVEFLVE</sequence>
<dbReference type="SMART" id="SM00697">
    <property type="entry name" value="DM8"/>
    <property type="match status" value="1"/>
</dbReference>
<dbReference type="AlphaFoldDB" id="A0A6P8XC17"/>
<dbReference type="Pfam" id="PF06477">
    <property type="entry name" value="DUF1091"/>
    <property type="match status" value="1"/>
</dbReference>
<organism evidence="3 4">
    <name type="scientific">Drosophila albomicans</name>
    <name type="common">Fruit fly</name>
    <dbReference type="NCBI Taxonomy" id="7291"/>
    <lineage>
        <taxon>Eukaryota</taxon>
        <taxon>Metazoa</taxon>
        <taxon>Ecdysozoa</taxon>
        <taxon>Arthropoda</taxon>
        <taxon>Hexapoda</taxon>
        <taxon>Insecta</taxon>
        <taxon>Pterygota</taxon>
        <taxon>Neoptera</taxon>
        <taxon>Endopterygota</taxon>
        <taxon>Diptera</taxon>
        <taxon>Brachycera</taxon>
        <taxon>Muscomorpha</taxon>
        <taxon>Ephydroidea</taxon>
        <taxon>Drosophilidae</taxon>
        <taxon>Drosophila</taxon>
    </lineage>
</organism>